<dbReference type="Pfam" id="PF10983">
    <property type="entry name" value="DUF2793"/>
    <property type="match status" value="1"/>
</dbReference>
<evidence type="ECO:0000313" key="2">
    <source>
        <dbReference type="Proteomes" id="UP000025171"/>
    </source>
</evidence>
<dbReference type="PATRIC" id="fig|1280950.3.peg.3292"/>
<dbReference type="EMBL" id="ARYK01000012">
    <property type="protein sequence ID" value="KCZ87576.1"/>
    <property type="molecule type" value="Genomic_DNA"/>
</dbReference>
<comment type="caution">
    <text evidence="1">The sequence shown here is derived from an EMBL/GenBank/DDBJ whole genome shotgun (WGS) entry which is preliminary data.</text>
</comment>
<dbReference type="Proteomes" id="UP000025171">
    <property type="component" value="Unassembled WGS sequence"/>
</dbReference>
<keyword evidence="2" id="KW-1185">Reference proteome</keyword>
<protein>
    <recommendedName>
        <fullName evidence="3">DUF2793 domain-containing protein</fullName>
    </recommendedName>
</protein>
<proteinExistence type="predicted"/>
<evidence type="ECO:0000313" key="1">
    <source>
        <dbReference type="EMBL" id="KCZ87576.1"/>
    </source>
</evidence>
<dbReference type="OrthoDB" id="564699at2"/>
<sequence length="445" mass="46846">MDSSARLQLPYLLPNQAQKHVTLNDALRRLDALVQMRVIASDVVAQPVAPLEGDAYLVPASATGAAWSEKAEGVLAVFQDGAWTFITPGTGWMVFDAARGQLMLHDGTGWGDLTDRTVARIGINTVADDSNRLAVKTDVELLSHDDVTPGSGDARKVINKADAGNTASVLFQTGFSGRAEFGLAGDDDFHIKVSADGGTWKEAVQIGRADGVMRFPQGIAHVESGLLVAQYVPSPVRQIWRLDTSRPATPRTYTLGGVSGTTLTLSAAEADAVFSDGMRGNVAVRIWNTSKSPAEAAWVDWNISTTDLRVTDAAHVAGWANGDVIRLGDPDPTGENELEMVALDISGYLASQLGAVFPQRGVMLGLYVSSSDGSAELAASANGAMGTAFGANALSDGTRNAMATPVLTTELSPISNSHLVFLREKLYGGATDLVTTFARVLGVFA</sequence>
<dbReference type="InterPro" id="IPR021251">
    <property type="entry name" value="DUF2793"/>
</dbReference>
<dbReference type="AlphaFoldDB" id="A0A059FAK1"/>
<reference evidence="1 2" key="1">
    <citation type="journal article" date="2014" name="Antonie Van Leeuwenhoek">
        <title>Hyphomonas beringensis sp. nov. and Hyphomonas chukchiensis sp. nov., isolated from surface seawater of the Bering Sea and Chukchi Sea.</title>
        <authorList>
            <person name="Li C."/>
            <person name="Lai Q."/>
            <person name="Li G."/>
            <person name="Dong C."/>
            <person name="Wang J."/>
            <person name="Liao Y."/>
            <person name="Shao Z."/>
        </authorList>
    </citation>
    <scope>NUCLEOTIDE SEQUENCE [LARGE SCALE GENOMIC DNA]</scope>
    <source>
        <strain evidence="1 2">MHS-2</strain>
    </source>
</reference>
<dbReference type="eggNOG" id="ENOG502Z9IR">
    <property type="taxonomic scope" value="Bacteria"/>
</dbReference>
<gene>
    <name evidence="1" type="ORF">HJO_16425</name>
</gene>
<dbReference type="RefSeq" id="WP_051618740.1">
    <property type="nucleotide sequence ID" value="NZ_ARYK01000012.1"/>
</dbReference>
<organism evidence="1 2">
    <name type="scientific">Hyphomonas johnsonii MHS-2</name>
    <dbReference type="NCBI Taxonomy" id="1280950"/>
    <lineage>
        <taxon>Bacteria</taxon>
        <taxon>Pseudomonadati</taxon>
        <taxon>Pseudomonadota</taxon>
        <taxon>Alphaproteobacteria</taxon>
        <taxon>Hyphomonadales</taxon>
        <taxon>Hyphomonadaceae</taxon>
        <taxon>Hyphomonas</taxon>
    </lineage>
</organism>
<dbReference type="STRING" id="1280950.HJO_16425"/>
<evidence type="ECO:0008006" key="3">
    <source>
        <dbReference type="Google" id="ProtNLM"/>
    </source>
</evidence>
<name>A0A059FAK1_9PROT</name>
<accession>A0A059FAK1</accession>